<evidence type="ECO:0000256" key="9">
    <source>
        <dbReference type="SAM" id="Phobius"/>
    </source>
</evidence>
<accession>A0ABD1EEB9</accession>
<name>A0ABD1EEB9_HYPHA</name>
<dbReference type="PROSITE" id="PS50262">
    <property type="entry name" value="G_PROTEIN_RECEP_F1_2"/>
    <property type="match status" value="1"/>
</dbReference>
<keyword evidence="8" id="KW-0807">Transducer</keyword>
<evidence type="ECO:0000256" key="2">
    <source>
        <dbReference type="ARBA" id="ARBA00010663"/>
    </source>
</evidence>
<sequence length="341" mass="39608">MLEWLESATTSRFIWFGTIIFYSFTIAGTYGNVCFAIKVFKSHLPRNALVIALIFFDTVICMISAPIKLFEELYDIRNWPVWVIHFSDFLKEFPIVCNTLIMMCVCVDRYCIVRKFETLNREYTRKYVLPFVVVMVLILSSVLIMISQLLVYWNLTALNISTRIRHGEIPLPLPVFQVKNSELPKIMFFIKCLTKPTDSENRMTAEGPIPVHLVARRRLANFMVVMALSFTLLWGPYTLIECALALVSDKINPKFIQFFQSIGMLHSALNPILSYISVDRDWNRGTCDVVLEMKTFKRRAQMADQSSTNVDALGPFNPRFIPSKNKRLEREERRNSSVFMY</sequence>
<comment type="similarity">
    <text evidence="2">Belongs to the G-protein coupled receptor 1 family.</text>
</comment>
<proteinExistence type="inferred from homology"/>
<evidence type="ECO:0000256" key="7">
    <source>
        <dbReference type="ARBA" id="ARBA00023170"/>
    </source>
</evidence>
<dbReference type="Gene3D" id="1.20.1070.10">
    <property type="entry name" value="Rhodopsin 7-helix transmembrane proteins"/>
    <property type="match status" value="1"/>
</dbReference>
<protein>
    <recommendedName>
        <fullName evidence="10">G-protein coupled receptors family 1 profile domain-containing protein</fullName>
    </recommendedName>
</protein>
<dbReference type="Proteomes" id="UP001566132">
    <property type="component" value="Unassembled WGS sequence"/>
</dbReference>
<keyword evidence="3 9" id="KW-0812">Transmembrane</keyword>
<dbReference type="CDD" id="cd00637">
    <property type="entry name" value="7tm_classA_rhodopsin-like"/>
    <property type="match status" value="1"/>
</dbReference>
<keyword evidence="4 9" id="KW-1133">Transmembrane helix</keyword>
<comment type="caution">
    <text evidence="11">The sequence shown here is derived from an EMBL/GenBank/DDBJ whole genome shotgun (WGS) entry which is preliminary data.</text>
</comment>
<dbReference type="GO" id="GO:0004930">
    <property type="term" value="F:G protein-coupled receptor activity"/>
    <property type="evidence" value="ECO:0007669"/>
    <property type="project" value="UniProtKB-KW"/>
</dbReference>
<dbReference type="AlphaFoldDB" id="A0ABD1EEB9"/>
<keyword evidence="7" id="KW-0675">Receptor</keyword>
<keyword evidence="6 9" id="KW-0472">Membrane</keyword>
<dbReference type="Pfam" id="PF00001">
    <property type="entry name" value="7tm_1"/>
    <property type="match status" value="1"/>
</dbReference>
<evidence type="ECO:0000256" key="4">
    <source>
        <dbReference type="ARBA" id="ARBA00022989"/>
    </source>
</evidence>
<keyword evidence="5" id="KW-0297">G-protein coupled receptor</keyword>
<dbReference type="InterPro" id="IPR017452">
    <property type="entry name" value="GPCR_Rhodpsn_7TM"/>
</dbReference>
<evidence type="ECO:0000256" key="3">
    <source>
        <dbReference type="ARBA" id="ARBA00022692"/>
    </source>
</evidence>
<evidence type="ECO:0000256" key="1">
    <source>
        <dbReference type="ARBA" id="ARBA00004141"/>
    </source>
</evidence>
<gene>
    <name evidence="11" type="ORF">ABEB36_011146</name>
</gene>
<feature type="transmembrane region" description="Helical" evidence="9">
    <location>
        <begin position="128"/>
        <end position="153"/>
    </location>
</feature>
<reference evidence="11 12" key="1">
    <citation type="submission" date="2024-05" db="EMBL/GenBank/DDBJ databases">
        <title>Genetic variation in Jamaican populations of the coffee berry borer (Hypothenemus hampei).</title>
        <authorList>
            <person name="Errbii M."/>
            <person name="Myrie A."/>
        </authorList>
    </citation>
    <scope>NUCLEOTIDE SEQUENCE [LARGE SCALE GENOMIC DNA]</scope>
    <source>
        <strain evidence="11">JA-Hopewell-2020-01-JO</strain>
        <tissue evidence="11">Whole body</tissue>
    </source>
</reference>
<feature type="transmembrane region" description="Helical" evidence="9">
    <location>
        <begin position="12"/>
        <end position="37"/>
    </location>
</feature>
<organism evidence="11 12">
    <name type="scientific">Hypothenemus hampei</name>
    <name type="common">Coffee berry borer</name>
    <dbReference type="NCBI Taxonomy" id="57062"/>
    <lineage>
        <taxon>Eukaryota</taxon>
        <taxon>Metazoa</taxon>
        <taxon>Ecdysozoa</taxon>
        <taxon>Arthropoda</taxon>
        <taxon>Hexapoda</taxon>
        <taxon>Insecta</taxon>
        <taxon>Pterygota</taxon>
        <taxon>Neoptera</taxon>
        <taxon>Endopterygota</taxon>
        <taxon>Coleoptera</taxon>
        <taxon>Polyphaga</taxon>
        <taxon>Cucujiformia</taxon>
        <taxon>Curculionidae</taxon>
        <taxon>Scolytinae</taxon>
        <taxon>Hypothenemus</taxon>
    </lineage>
</organism>
<feature type="domain" description="G-protein coupled receptors family 1 profile" evidence="10">
    <location>
        <begin position="111"/>
        <end position="274"/>
    </location>
</feature>
<dbReference type="InterPro" id="IPR000276">
    <property type="entry name" value="GPCR_Rhodpsn"/>
</dbReference>
<feature type="transmembrane region" description="Helical" evidence="9">
    <location>
        <begin position="49"/>
        <end position="69"/>
    </location>
</feature>
<dbReference type="EMBL" id="JBDJPC010000008">
    <property type="protein sequence ID" value="KAL1492999.1"/>
    <property type="molecule type" value="Genomic_DNA"/>
</dbReference>
<evidence type="ECO:0000256" key="5">
    <source>
        <dbReference type="ARBA" id="ARBA00023040"/>
    </source>
</evidence>
<dbReference type="PANTHER" id="PTHR24238:SF75">
    <property type="entry name" value="CHOLECYSTOKININ-LIKE RECEPTOR AT 17D1-RELATED"/>
    <property type="match status" value="1"/>
</dbReference>
<evidence type="ECO:0000259" key="10">
    <source>
        <dbReference type="PROSITE" id="PS50262"/>
    </source>
</evidence>
<dbReference type="SUPFAM" id="SSF81321">
    <property type="entry name" value="Family A G protein-coupled receptor-like"/>
    <property type="match status" value="1"/>
</dbReference>
<dbReference type="GO" id="GO:0016020">
    <property type="term" value="C:membrane"/>
    <property type="evidence" value="ECO:0007669"/>
    <property type="project" value="UniProtKB-SubCell"/>
</dbReference>
<evidence type="ECO:0000313" key="11">
    <source>
        <dbReference type="EMBL" id="KAL1492999.1"/>
    </source>
</evidence>
<comment type="subcellular location">
    <subcellularLocation>
        <location evidence="1">Membrane</location>
        <topology evidence="1">Multi-pass membrane protein</topology>
    </subcellularLocation>
</comment>
<evidence type="ECO:0000256" key="8">
    <source>
        <dbReference type="ARBA" id="ARBA00023224"/>
    </source>
</evidence>
<feature type="transmembrane region" description="Helical" evidence="9">
    <location>
        <begin position="222"/>
        <end position="247"/>
    </location>
</feature>
<evidence type="ECO:0000256" key="6">
    <source>
        <dbReference type="ARBA" id="ARBA00023136"/>
    </source>
</evidence>
<keyword evidence="12" id="KW-1185">Reference proteome</keyword>
<evidence type="ECO:0000313" key="12">
    <source>
        <dbReference type="Proteomes" id="UP001566132"/>
    </source>
</evidence>
<dbReference type="PANTHER" id="PTHR24238">
    <property type="entry name" value="G-PROTEIN COUPLED RECEPTOR"/>
    <property type="match status" value="1"/>
</dbReference>